<comment type="subcellular location">
    <subcellularLocation>
        <location evidence="1">Host cell</location>
    </subcellularLocation>
    <subcellularLocation>
        <location evidence="2">Secreted</location>
    </subcellularLocation>
</comment>
<gene>
    <name evidence="5" type="ORF">PC110_g13665</name>
</gene>
<dbReference type="VEuPathDB" id="FungiDB:PC110_g13665"/>
<protein>
    <recommendedName>
        <fullName evidence="4">Crinkler effector protein N-terminal domain-containing protein</fullName>
    </recommendedName>
</protein>
<feature type="domain" description="Crinkler effector protein N-terminal" evidence="4">
    <location>
        <begin position="4"/>
        <end position="106"/>
    </location>
</feature>
<evidence type="ECO:0000259" key="4">
    <source>
        <dbReference type="Pfam" id="PF20147"/>
    </source>
</evidence>
<keyword evidence="6" id="KW-1185">Reference proteome</keyword>
<evidence type="ECO:0000313" key="5">
    <source>
        <dbReference type="EMBL" id="RAW29978.1"/>
    </source>
</evidence>
<evidence type="ECO:0000313" key="6">
    <source>
        <dbReference type="Proteomes" id="UP000251314"/>
    </source>
</evidence>
<evidence type="ECO:0000256" key="3">
    <source>
        <dbReference type="ARBA" id="ARBA00022525"/>
    </source>
</evidence>
<dbReference type="Pfam" id="PF20147">
    <property type="entry name" value="Crinkler"/>
    <property type="match status" value="1"/>
</dbReference>
<organism evidence="5 6">
    <name type="scientific">Phytophthora cactorum</name>
    <dbReference type="NCBI Taxonomy" id="29920"/>
    <lineage>
        <taxon>Eukaryota</taxon>
        <taxon>Sar</taxon>
        <taxon>Stramenopiles</taxon>
        <taxon>Oomycota</taxon>
        <taxon>Peronosporomycetes</taxon>
        <taxon>Peronosporales</taxon>
        <taxon>Peronosporaceae</taxon>
        <taxon>Phytophthora</taxon>
    </lineage>
</organism>
<dbReference type="Proteomes" id="UP000251314">
    <property type="component" value="Unassembled WGS sequence"/>
</dbReference>
<accession>A0A329S332</accession>
<evidence type="ECO:0000256" key="2">
    <source>
        <dbReference type="ARBA" id="ARBA00004613"/>
    </source>
</evidence>
<dbReference type="GO" id="GO:0005576">
    <property type="term" value="C:extracellular region"/>
    <property type="evidence" value="ECO:0007669"/>
    <property type="project" value="UniProtKB-SubCell"/>
</dbReference>
<reference evidence="5 6" key="1">
    <citation type="submission" date="2018-01" db="EMBL/GenBank/DDBJ databases">
        <title>Draft genome of the strawberry crown rot pathogen Phytophthora cactorum.</title>
        <authorList>
            <person name="Armitage A.D."/>
            <person name="Lysoe E."/>
            <person name="Nellist C.F."/>
            <person name="Harrison R.J."/>
            <person name="Brurberg M.B."/>
        </authorList>
    </citation>
    <scope>NUCLEOTIDE SEQUENCE [LARGE SCALE GENOMIC DNA]</scope>
    <source>
        <strain evidence="5 6">10300</strain>
    </source>
</reference>
<dbReference type="OrthoDB" id="2304312at2759"/>
<evidence type="ECO:0000256" key="1">
    <source>
        <dbReference type="ARBA" id="ARBA00004340"/>
    </source>
</evidence>
<name>A0A329S332_9STRA</name>
<sequence>MVEMTLFCALVREGSVFSVVIDTSMSVGHLKDAIKAKNTATITCDARNLQLFLANKNGTWLQDNAPLRSELDASYVEISDTWKLENPVLFGPNVSLGENVVHVLVVTPRQPHPARLKRWEKLNELLDGKKKARLNYADELSTVGPTDMAPQPHPARMLRWEKLNELLGRNKKGKPNFADDKPTVASTGDSYISFDDNEEIMRTGRYEQPSKAIANYKIDTLYAYLLVVIRAFGHMMTGKDVKRLYFILPILACVCERFDGEARILTDGAVVGKRVHGEGYFDFIMERGSTRVCVVLVK</sequence>
<proteinExistence type="predicted"/>
<comment type="caution">
    <text evidence="5">The sequence shown here is derived from an EMBL/GenBank/DDBJ whole genome shotgun (WGS) entry which is preliminary data.</text>
</comment>
<dbReference type="EMBL" id="MJFZ01000396">
    <property type="protein sequence ID" value="RAW29978.1"/>
    <property type="molecule type" value="Genomic_DNA"/>
</dbReference>
<dbReference type="InterPro" id="IPR045379">
    <property type="entry name" value="Crinkler_N"/>
</dbReference>
<dbReference type="AlphaFoldDB" id="A0A329S332"/>
<keyword evidence="3" id="KW-0964">Secreted</keyword>
<dbReference type="GO" id="GO:0043657">
    <property type="term" value="C:host cell"/>
    <property type="evidence" value="ECO:0007669"/>
    <property type="project" value="UniProtKB-SubCell"/>
</dbReference>